<organism evidence="1 2">
    <name type="scientific">Stentor coeruleus</name>
    <dbReference type="NCBI Taxonomy" id="5963"/>
    <lineage>
        <taxon>Eukaryota</taxon>
        <taxon>Sar</taxon>
        <taxon>Alveolata</taxon>
        <taxon>Ciliophora</taxon>
        <taxon>Postciliodesmatophora</taxon>
        <taxon>Heterotrichea</taxon>
        <taxon>Heterotrichida</taxon>
        <taxon>Stentoridae</taxon>
        <taxon>Stentor</taxon>
    </lineage>
</organism>
<keyword evidence="2" id="KW-1185">Reference proteome</keyword>
<reference evidence="1 2" key="1">
    <citation type="submission" date="2016-11" db="EMBL/GenBank/DDBJ databases">
        <title>The macronuclear genome of Stentor coeruleus: a giant cell with tiny introns.</title>
        <authorList>
            <person name="Slabodnick M."/>
            <person name="Ruby J.G."/>
            <person name="Reiff S.B."/>
            <person name="Swart E.C."/>
            <person name="Gosai S."/>
            <person name="Prabakaran S."/>
            <person name="Witkowska E."/>
            <person name="Larue G.E."/>
            <person name="Fisher S."/>
            <person name="Freeman R.M."/>
            <person name="Gunawardena J."/>
            <person name="Chu W."/>
            <person name="Stover N.A."/>
            <person name="Gregory B.D."/>
            <person name="Nowacki M."/>
            <person name="Derisi J."/>
            <person name="Roy S.W."/>
            <person name="Marshall W.F."/>
            <person name="Sood P."/>
        </authorList>
    </citation>
    <scope>NUCLEOTIDE SEQUENCE [LARGE SCALE GENOMIC DNA]</scope>
    <source>
        <strain evidence="1">WM001</strain>
    </source>
</reference>
<evidence type="ECO:0000313" key="1">
    <source>
        <dbReference type="EMBL" id="OMJ71684.1"/>
    </source>
</evidence>
<gene>
    <name evidence="1" type="ORF">SteCoe_30030</name>
</gene>
<dbReference type="AlphaFoldDB" id="A0A1R2B4H1"/>
<dbReference type="EMBL" id="MPUH01000966">
    <property type="protein sequence ID" value="OMJ71684.1"/>
    <property type="molecule type" value="Genomic_DNA"/>
</dbReference>
<name>A0A1R2B4H1_9CILI</name>
<evidence type="ECO:0000313" key="2">
    <source>
        <dbReference type="Proteomes" id="UP000187209"/>
    </source>
</evidence>
<accession>A0A1R2B4H1</accession>
<dbReference type="Proteomes" id="UP000187209">
    <property type="component" value="Unassembled WGS sequence"/>
</dbReference>
<comment type="caution">
    <text evidence="1">The sequence shown here is derived from an EMBL/GenBank/DDBJ whole genome shotgun (WGS) entry which is preliminary data.</text>
</comment>
<proteinExistence type="predicted"/>
<sequence>METYSTEATKTRSDNKVCSRFILIKSKKGRSPKKEDIRTKLLRKHKSLINLARENFKVAKFTKGLSTKKLSKWNDFYNDFLSNRDRLIEAVNKERQPRINFAKPNQAKNKFTTYNDNCVHELLEIVGFKRSFVFMLNFYFCDFDIEKLQNLLKCQTRPVCSKVSGWTELIKFIYKDIAMLPGEEVDRLVNLINYQEINNLPQVVDDFDMDENNFEVDLFLQFDYEIVPALPNL</sequence>
<protein>
    <submittedName>
        <fullName evidence="1">Uncharacterized protein</fullName>
    </submittedName>
</protein>